<dbReference type="Gene3D" id="1.10.285.20">
    <property type="entry name" value="Uncharacterised protein PF01937, DUF89, domain 2"/>
    <property type="match status" value="1"/>
</dbReference>
<dbReference type="STRING" id="706587.Desti_0836"/>
<evidence type="ECO:0000259" key="1">
    <source>
        <dbReference type="Pfam" id="PF01937"/>
    </source>
</evidence>
<sequence>MLLTPDCIHCIFRASLNAIRSLTDDEAITKRLSRRILEIPALRGLEWSVTSPQVIESAWRTITETFGEKDPYEQLKERQTLKAIELYPRLRTLIDESPRPVETAIKLAVVGNWIDLMWMQGSDDIEFLVSELEKPVAHSKSLERVADEILSAERLVYLGDNAGEIVFDKLLIETILRFHEVKTYYVVRSRPTLNDATLREARMAGMQDITLVLENGIDGPFPGTSIPRCSERVQELLTEADLVISKGGGNFDSLHEERRLLKKIAFLLVSKCNPYVSHFDVPLKQPIISLYSDGKQA</sequence>
<dbReference type="InterPro" id="IPR014444">
    <property type="entry name" value="PH1575-like"/>
</dbReference>
<dbReference type="PIRSF" id="PIRSF006593">
    <property type="entry name" value="UCP006593"/>
    <property type="match status" value="1"/>
</dbReference>
<feature type="domain" description="Damage-control phosphatase ARMT1-like metal-binding" evidence="1">
    <location>
        <begin position="5"/>
        <end position="283"/>
    </location>
</feature>
<dbReference type="eggNOG" id="COG1578">
    <property type="taxonomic scope" value="Bacteria"/>
</dbReference>
<evidence type="ECO:0000313" key="2">
    <source>
        <dbReference type="EMBL" id="AFM23560.1"/>
    </source>
</evidence>
<name>I4C1W9_DESTA</name>
<evidence type="ECO:0000313" key="3">
    <source>
        <dbReference type="Proteomes" id="UP000006055"/>
    </source>
</evidence>
<dbReference type="HOGENOM" id="CLU_071520_0_0_7"/>
<dbReference type="SUPFAM" id="SSF111321">
    <property type="entry name" value="AF1104-like"/>
    <property type="match status" value="1"/>
</dbReference>
<dbReference type="AlphaFoldDB" id="I4C1W9"/>
<gene>
    <name evidence="2" type="ordered locus">Desti_0836</name>
</gene>
<organism evidence="2 3">
    <name type="scientific">Desulfomonile tiedjei (strain ATCC 49306 / DSM 6799 / DCB-1)</name>
    <dbReference type="NCBI Taxonomy" id="706587"/>
    <lineage>
        <taxon>Bacteria</taxon>
        <taxon>Pseudomonadati</taxon>
        <taxon>Thermodesulfobacteriota</taxon>
        <taxon>Desulfomonilia</taxon>
        <taxon>Desulfomonilales</taxon>
        <taxon>Desulfomonilaceae</taxon>
        <taxon>Desulfomonile</taxon>
    </lineage>
</organism>
<dbReference type="EMBL" id="CP003360">
    <property type="protein sequence ID" value="AFM23560.1"/>
    <property type="molecule type" value="Genomic_DNA"/>
</dbReference>
<protein>
    <recommendedName>
        <fullName evidence="1">Damage-control phosphatase ARMT1-like metal-binding domain-containing protein</fullName>
    </recommendedName>
</protein>
<dbReference type="InterPro" id="IPR002791">
    <property type="entry name" value="ARMT1-like_metal-bd"/>
</dbReference>
<dbReference type="Proteomes" id="UP000006055">
    <property type="component" value="Chromosome"/>
</dbReference>
<accession>I4C1W9</accession>
<dbReference type="Gene3D" id="3.40.50.10880">
    <property type="entry name" value="Uncharacterised protein PF01937, DUF89, domain 3"/>
    <property type="match status" value="1"/>
</dbReference>
<dbReference type="KEGG" id="dti:Desti_0836"/>
<dbReference type="PATRIC" id="fig|706587.4.peg.948"/>
<dbReference type="RefSeq" id="WP_014808716.1">
    <property type="nucleotide sequence ID" value="NC_018025.1"/>
</dbReference>
<dbReference type="OrthoDB" id="9796465at2"/>
<dbReference type="InterPro" id="IPR036075">
    <property type="entry name" value="ARMT-1-like_metal-bd_sf"/>
</dbReference>
<proteinExistence type="predicted"/>
<reference evidence="3" key="1">
    <citation type="submission" date="2012-06" db="EMBL/GenBank/DDBJ databases">
        <title>Complete sequence of chromosome of Desulfomonile tiedjei DSM 6799.</title>
        <authorList>
            <person name="Lucas S."/>
            <person name="Copeland A."/>
            <person name="Lapidus A."/>
            <person name="Glavina del Rio T."/>
            <person name="Dalin E."/>
            <person name="Tice H."/>
            <person name="Bruce D."/>
            <person name="Goodwin L."/>
            <person name="Pitluck S."/>
            <person name="Peters L."/>
            <person name="Ovchinnikova G."/>
            <person name="Zeytun A."/>
            <person name="Lu M."/>
            <person name="Kyrpides N."/>
            <person name="Mavromatis K."/>
            <person name="Ivanova N."/>
            <person name="Brettin T."/>
            <person name="Detter J.C."/>
            <person name="Han C."/>
            <person name="Larimer F."/>
            <person name="Land M."/>
            <person name="Hauser L."/>
            <person name="Markowitz V."/>
            <person name="Cheng J.-F."/>
            <person name="Hugenholtz P."/>
            <person name="Woyke T."/>
            <person name="Wu D."/>
            <person name="Spring S."/>
            <person name="Schroeder M."/>
            <person name="Brambilla E."/>
            <person name="Klenk H.-P."/>
            <person name="Eisen J.A."/>
        </authorList>
    </citation>
    <scope>NUCLEOTIDE SEQUENCE [LARGE SCALE GENOMIC DNA]</scope>
    <source>
        <strain evidence="3">ATCC 49306 / DSM 6799 / DCB-1</strain>
    </source>
</reference>
<keyword evidence="3" id="KW-1185">Reference proteome</keyword>
<dbReference type="Pfam" id="PF01937">
    <property type="entry name" value="ARMT1-like_dom"/>
    <property type="match status" value="1"/>
</dbReference>